<dbReference type="PRINTS" id="PR00420">
    <property type="entry name" value="RNGMNOXGNASE"/>
</dbReference>
<dbReference type="Proteomes" id="UP001491310">
    <property type="component" value="Unassembled WGS sequence"/>
</dbReference>
<keyword evidence="2" id="KW-0503">Monooxygenase</keyword>
<gene>
    <name evidence="4" type="ORF">WJX75_003519</name>
</gene>
<protein>
    <recommendedName>
        <fullName evidence="3">FAD-binding domain-containing protein</fullName>
    </recommendedName>
</protein>
<evidence type="ECO:0000256" key="2">
    <source>
        <dbReference type="ARBA" id="ARBA00023033"/>
    </source>
</evidence>
<proteinExistence type="predicted"/>
<dbReference type="InterPro" id="IPR036188">
    <property type="entry name" value="FAD/NAD-bd_sf"/>
</dbReference>
<evidence type="ECO:0000313" key="4">
    <source>
        <dbReference type="EMBL" id="KAK9901587.1"/>
    </source>
</evidence>
<dbReference type="InterPro" id="IPR002938">
    <property type="entry name" value="FAD-bd"/>
</dbReference>
<reference evidence="4 5" key="1">
    <citation type="journal article" date="2024" name="Nat. Commun.">
        <title>Phylogenomics reveals the evolutionary origins of lichenization in chlorophyte algae.</title>
        <authorList>
            <person name="Puginier C."/>
            <person name="Libourel C."/>
            <person name="Otte J."/>
            <person name="Skaloud P."/>
            <person name="Haon M."/>
            <person name="Grisel S."/>
            <person name="Petersen M."/>
            <person name="Berrin J.G."/>
            <person name="Delaux P.M."/>
            <person name="Dal Grande F."/>
            <person name="Keller J."/>
        </authorList>
    </citation>
    <scope>NUCLEOTIDE SEQUENCE [LARGE SCALE GENOMIC DNA]</scope>
    <source>
        <strain evidence="4 5">SAG 216-7</strain>
    </source>
</reference>
<keyword evidence="5" id="KW-1185">Reference proteome</keyword>
<name>A0ABR2YBF6_9CHLO</name>
<dbReference type="EMBL" id="JALJOT010000017">
    <property type="protein sequence ID" value="KAK9901587.1"/>
    <property type="molecule type" value="Genomic_DNA"/>
</dbReference>
<keyword evidence="1" id="KW-0560">Oxidoreductase</keyword>
<evidence type="ECO:0000313" key="5">
    <source>
        <dbReference type="Proteomes" id="UP001491310"/>
    </source>
</evidence>
<dbReference type="PANTHER" id="PTHR13789">
    <property type="entry name" value="MONOOXYGENASE"/>
    <property type="match status" value="1"/>
</dbReference>
<sequence length="448" mass="48520">MTEDLDVAIVGGGPGGLSVGVCASLADSHLKIKVFERASSLRPAGFVVGILPNALKAIQAMDAALYRSCLEQLTPHEDATSMTVMKNTGEVIMTTDGTAARERYAKYGGGLFPVAWYDLQQFWARQLPPDALQIGSVFDRYEDLGEGGVIVHLKDGRTYTAKVLIGADGNLSQVRKQLLADGMPRFAGLAIWRAMRERPADWPTPAGLLNFIDDGEKRKVMTYALSGNRLTWNVAVPWAEADLTRLGNQRYITENGGAGDPQGKLNRCLEALAESHGGWPGYVQAMIRSTALRDITEHALFYREPSDCHVYGRGRVTLLGDAAHLTAAALGQGTSQTMEDALELGRAIALHGPTPEALRAYETVRSAAAGEVQQASADLVKSWGKLGEQWVVAEQRASERFFSRTFEPMPRARKRAAAARMRIPAAALRTYGAFHACTARTPSCVGFA</sequence>
<dbReference type="InterPro" id="IPR050493">
    <property type="entry name" value="FAD-dep_Monooxygenase_BioMet"/>
</dbReference>
<evidence type="ECO:0000259" key="3">
    <source>
        <dbReference type="Pfam" id="PF01494"/>
    </source>
</evidence>
<organism evidence="4 5">
    <name type="scientific">Coccomyxa subellipsoidea</name>
    <dbReference type="NCBI Taxonomy" id="248742"/>
    <lineage>
        <taxon>Eukaryota</taxon>
        <taxon>Viridiplantae</taxon>
        <taxon>Chlorophyta</taxon>
        <taxon>core chlorophytes</taxon>
        <taxon>Trebouxiophyceae</taxon>
        <taxon>Trebouxiophyceae incertae sedis</taxon>
        <taxon>Coccomyxaceae</taxon>
        <taxon>Coccomyxa</taxon>
    </lineage>
</organism>
<dbReference type="SUPFAM" id="SSF51905">
    <property type="entry name" value="FAD/NAD(P)-binding domain"/>
    <property type="match status" value="1"/>
</dbReference>
<dbReference type="Gene3D" id="3.50.50.60">
    <property type="entry name" value="FAD/NAD(P)-binding domain"/>
    <property type="match status" value="1"/>
</dbReference>
<dbReference type="Pfam" id="PF01494">
    <property type="entry name" value="FAD_binding_3"/>
    <property type="match status" value="1"/>
</dbReference>
<evidence type="ECO:0000256" key="1">
    <source>
        <dbReference type="ARBA" id="ARBA00023002"/>
    </source>
</evidence>
<feature type="domain" description="FAD-binding" evidence="3">
    <location>
        <begin position="155"/>
        <end position="374"/>
    </location>
</feature>
<accession>A0ABR2YBF6</accession>
<comment type="caution">
    <text evidence="4">The sequence shown here is derived from an EMBL/GenBank/DDBJ whole genome shotgun (WGS) entry which is preliminary data.</text>
</comment>
<dbReference type="PANTHER" id="PTHR13789:SF309">
    <property type="entry name" value="PUTATIVE (AFU_ORTHOLOGUE AFUA_6G14510)-RELATED"/>
    <property type="match status" value="1"/>
</dbReference>